<dbReference type="EMBL" id="CAJVPJ010000442">
    <property type="protein sequence ID" value="CAG8525180.1"/>
    <property type="molecule type" value="Genomic_DNA"/>
</dbReference>
<gene>
    <name evidence="2" type="ORF">POCULU_LOCUS3779</name>
</gene>
<feature type="non-terminal residue" evidence="2">
    <location>
        <position position="79"/>
    </location>
</feature>
<organism evidence="2 3">
    <name type="scientific">Paraglomus occultum</name>
    <dbReference type="NCBI Taxonomy" id="144539"/>
    <lineage>
        <taxon>Eukaryota</taxon>
        <taxon>Fungi</taxon>
        <taxon>Fungi incertae sedis</taxon>
        <taxon>Mucoromycota</taxon>
        <taxon>Glomeromycotina</taxon>
        <taxon>Glomeromycetes</taxon>
        <taxon>Paraglomerales</taxon>
        <taxon>Paraglomeraceae</taxon>
        <taxon>Paraglomus</taxon>
    </lineage>
</organism>
<keyword evidence="3" id="KW-1185">Reference proteome</keyword>
<dbReference type="AlphaFoldDB" id="A0A9N9AC64"/>
<evidence type="ECO:0000313" key="2">
    <source>
        <dbReference type="EMBL" id="CAG8525180.1"/>
    </source>
</evidence>
<protein>
    <submittedName>
        <fullName evidence="2">260_t:CDS:1</fullName>
    </submittedName>
</protein>
<dbReference type="Proteomes" id="UP000789572">
    <property type="component" value="Unassembled WGS sequence"/>
</dbReference>
<sequence>MALLANAARGPPESPRTNEARDHPLGGIQMPFIRQDGRTFFVGQFAFGSEFLAHKKQCALQHDACVAAVGTKPDIPDAG</sequence>
<dbReference type="OrthoDB" id="10338631at2759"/>
<proteinExistence type="predicted"/>
<evidence type="ECO:0000256" key="1">
    <source>
        <dbReference type="SAM" id="MobiDB-lite"/>
    </source>
</evidence>
<feature type="region of interest" description="Disordered" evidence="1">
    <location>
        <begin position="1"/>
        <end position="28"/>
    </location>
</feature>
<name>A0A9N9AC64_9GLOM</name>
<reference evidence="2" key="1">
    <citation type="submission" date="2021-06" db="EMBL/GenBank/DDBJ databases">
        <authorList>
            <person name="Kallberg Y."/>
            <person name="Tangrot J."/>
            <person name="Rosling A."/>
        </authorList>
    </citation>
    <scope>NUCLEOTIDE SEQUENCE</scope>
    <source>
        <strain evidence="2">IA702</strain>
    </source>
</reference>
<evidence type="ECO:0000313" key="3">
    <source>
        <dbReference type="Proteomes" id="UP000789572"/>
    </source>
</evidence>
<accession>A0A9N9AC64</accession>
<comment type="caution">
    <text evidence="2">The sequence shown here is derived from an EMBL/GenBank/DDBJ whole genome shotgun (WGS) entry which is preliminary data.</text>
</comment>